<dbReference type="PROSITE" id="PS50822">
    <property type="entry name" value="PIWI"/>
    <property type="match status" value="1"/>
</dbReference>
<dbReference type="InterPro" id="IPR003100">
    <property type="entry name" value="PAZ_dom"/>
</dbReference>
<dbReference type="GO" id="GO:0140990">
    <property type="term" value="P:primary piRNA processing"/>
    <property type="evidence" value="ECO:0007669"/>
    <property type="project" value="EnsemblMetazoa"/>
</dbReference>
<evidence type="ECO:0000259" key="11">
    <source>
        <dbReference type="PROSITE" id="PS50822"/>
    </source>
</evidence>
<dbReference type="STRING" id="7260.B4MU97"/>
<feature type="compositionally biased region" description="Low complexity" evidence="9">
    <location>
        <begin position="52"/>
        <end position="67"/>
    </location>
</feature>
<evidence type="ECO:0000313" key="13">
    <source>
        <dbReference type="Proteomes" id="UP000007798"/>
    </source>
</evidence>
<dbReference type="EMBL" id="CH963857">
    <property type="protein sequence ID" value="EDW76023.1"/>
    <property type="molecule type" value="Genomic_DNA"/>
</dbReference>
<accession>B4MU97</accession>
<dbReference type="GO" id="GO:0010369">
    <property type="term" value="C:chromocenter"/>
    <property type="evidence" value="ECO:0007669"/>
    <property type="project" value="EnsemblMetazoa"/>
</dbReference>
<evidence type="ECO:0008006" key="14">
    <source>
        <dbReference type="Google" id="ProtNLM"/>
    </source>
</evidence>
<dbReference type="eggNOG" id="KOG1042">
    <property type="taxonomic scope" value="Eukaryota"/>
</dbReference>
<keyword evidence="6" id="KW-0694">RNA-binding</keyword>
<dbReference type="AlphaFoldDB" id="B4MU97"/>
<feature type="domain" description="PAZ" evidence="10">
    <location>
        <begin position="315"/>
        <end position="424"/>
    </location>
</feature>
<dbReference type="GO" id="GO:0043186">
    <property type="term" value="C:P granule"/>
    <property type="evidence" value="ECO:0007669"/>
    <property type="project" value="EnsemblMetazoa"/>
</dbReference>
<name>B4MU97_DROWI</name>
<reference evidence="12 13" key="1">
    <citation type="journal article" date="2007" name="Nature">
        <title>Evolution of genes and genomes on the Drosophila phylogeny.</title>
        <authorList>
            <consortium name="Drosophila 12 Genomes Consortium"/>
            <person name="Clark A.G."/>
            <person name="Eisen M.B."/>
            <person name="Smith D.R."/>
            <person name="Bergman C.M."/>
            <person name="Oliver B."/>
            <person name="Markow T.A."/>
            <person name="Kaufman T.C."/>
            <person name="Kellis M."/>
            <person name="Gelbart W."/>
            <person name="Iyer V.N."/>
            <person name="Pollard D.A."/>
            <person name="Sackton T.B."/>
            <person name="Larracuente A.M."/>
            <person name="Singh N.D."/>
            <person name="Abad J.P."/>
            <person name="Abt D.N."/>
            <person name="Adryan B."/>
            <person name="Aguade M."/>
            <person name="Akashi H."/>
            <person name="Anderson W.W."/>
            <person name="Aquadro C.F."/>
            <person name="Ardell D.H."/>
            <person name="Arguello R."/>
            <person name="Artieri C.G."/>
            <person name="Barbash D.A."/>
            <person name="Barker D."/>
            <person name="Barsanti P."/>
            <person name="Batterham P."/>
            <person name="Batzoglou S."/>
            <person name="Begun D."/>
            <person name="Bhutkar A."/>
            <person name="Blanco E."/>
            <person name="Bosak S.A."/>
            <person name="Bradley R.K."/>
            <person name="Brand A.D."/>
            <person name="Brent M.R."/>
            <person name="Brooks A.N."/>
            <person name="Brown R.H."/>
            <person name="Butlin R.K."/>
            <person name="Caggese C."/>
            <person name="Calvi B.R."/>
            <person name="Bernardo de Carvalho A."/>
            <person name="Caspi A."/>
            <person name="Castrezana S."/>
            <person name="Celniker S.E."/>
            <person name="Chang J.L."/>
            <person name="Chapple C."/>
            <person name="Chatterji S."/>
            <person name="Chinwalla A."/>
            <person name="Civetta A."/>
            <person name="Clifton S.W."/>
            <person name="Comeron J.M."/>
            <person name="Costello J.C."/>
            <person name="Coyne J.A."/>
            <person name="Daub J."/>
            <person name="David R.G."/>
            <person name="Delcher A.L."/>
            <person name="Delehaunty K."/>
            <person name="Do C.B."/>
            <person name="Ebling H."/>
            <person name="Edwards K."/>
            <person name="Eickbush T."/>
            <person name="Evans J.D."/>
            <person name="Filipski A."/>
            <person name="Findeiss S."/>
            <person name="Freyhult E."/>
            <person name="Fulton L."/>
            <person name="Fulton R."/>
            <person name="Garcia A.C."/>
            <person name="Gardiner A."/>
            <person name="Garfield D.A."/>
            <person name="Garvin B.E."/>
            <person name="Gibson G."/>
            <person name="Gilbert D."/>
            <person name="Gnerre S."/>
            <person name="Godfrey J."/>
            <person name="Good R."/>
            <person name="Gotea V."/>
            <person name="Gravely B."/>
            <person name="Greenberg A.J."/>
            <person name="Griffiths-Jones S."/>
            <person name="Gross S."/>
            <person name="Guigo R."/>
            <person name="Gustafson E.A."/>
            <person name="Haerty W."/>
            <person name="Hahn M.W."/>
            <person name="Halligan D.L."/>
            <person name="Halpern A.L."/>
            <person name="Halter G.M."/>
            <person name="Han M.V."/>
            <person name="Heger A."/>
            <person name="Hillier L."/>
            <person name="Hinrichs A.S."/>
            <person name="Holmes I."/>
            <person name="Hoskins R.A."/>
            <person name="Hubisz M.J."/>
            <person name="Hultmark D."/>
            <person name="Huntley M.A."/>
            <person name="Jaffe D.B."/>
            <person name="Jagadeeshan S."/>
            <person name="Jeck W.R."/>
            <person name="Johnson J."/>
            <person name="Jones C.D."/>
            <person name="Jordan W.C."/>
            <person name="Karpen G.H."/>
            <person name="Kataoka E."/>
            <person name="Keightley P.D."/>
            <person name="Kheradpour P."/>
            <person name="Kirkness E.F."/>
            <person name="Koerich L.B."/>
            <person name="Kristiansen K."/>
            <person name="Kudrna D."/>
            <person name="Kulathinal R.J."/>
            <person name="Kumar S."/>
            <person name="Kwok R."/>
            <person name="Lander E."/>
            <person name="Langley C.H."/>
            <person name="Lapoint R."/>
            <person name="Lazzaro B.P."/>
            <person name="Lee S.J."/>
            <person name="Levesque L."/>
            <person name="Li R."/>
            <person name="Lin C.F."/>
            <person name="Lin M.F."/>
            <person name="Lindblad-Toh K."/>
            <person name="Llopart A."/>
            <person name="Long M."/>
            <person name="Low L."/>
            <person name="Lozovsky E."/>
            <person name="Lu J."/>
            <person name="Luo M."/>
            <person name="Machado C.A."/>
            <person name="Makalowski W."/>
            <person name="Marzo M."/>
            <person name="Matsuda M."/>
            <person name="Matzkin L."/>
            <person name="McAllister B."/>
            <person name="McBride C.S."/>
            <person name="McKernan B."/>
            <person name="McKernan K."/>
            <person name="Mendez-Lago M."/>
            <person name="Minx P."/>
            <person name="Mollenhauer M.U."/>
            <person name="Montooth K."/>
            <person name="Mount S.M."/>
            <person name="Mu X."/>
            <person name="Myers E."/>
            <person name="Negre B."/>
            <person name="Newfeld S."/>
            <person name="Nielsen R."/>
            <person name="Noor M.A."/>
            <person name="O'Grady P."/>
            <person name="Pachter L."/>
            <person name="Papaceit M."/>
            <person name="Parisi M.J."/>
            <person name="Parisi M."/>
            <person name="Parts L."/>
            <person name="Pedersen J.S."/>
            <person name="Pesole G."/>
            <person name="Phillippy A.M."/>
            <person name="Ponting C.P."/>
            <person name="Pop M."/>
            <person name="Porcelli D."/>
            <person name="Powell J.R."/>
            <person name="Prohaska S."/>
            <person name="Pruitt K."/>
            <person name="Puig M."/>
            <person name="Quesneville H."/>
            <person name="Ram K.R."/>
            <person name="Rand D."/>
            <person name="Rasmussen M.D."/>
            <person name="Reed L.K."/>
            <person name="Reenan R."/>
            <person name="Reily A."/>
            <person name="Remington K.A."/>
            <person name="Rieger T.T."/>
            <person name="Ritchie M.G."/>
            <person name="Robin C."/>
            <person name="Rogers Y.H."/>
            <person name="Rohde C."/>
            <person name="Rozas J."/>
            <person name="Rubenfield M.J."/>
            <person name="Ruiz A."/>
            <person name="Russo S."/>
            <person name="Salzberg S.L."/>
            <person name="Sanchez-Gracia A."/>
            <person name="Saranga D.J."/>
            <person name="Sato H."/>
            <person name="Schaeffer S.W."/>
            <person name="Schatz M.C."/>
            <person name="Schlenke T."/>
            <person name="Schwartz R."/>
            <person name="Segarra C."/>
            <person name="Singh R.S."/>
            <person name="Sirot L."/>
            <person name="Sirota M."/>
            <person name="Sisneros N.B."/>
            <person name="Smith C.D."/>
            <person name="Smith T.F."/>
            <person name="Spieth J."/>
            <person name="Stage D.E."/>
            <person name="Stark A."/>
            <person name="Stephan W."/>
            <person name="Strausberg R.L."/>
            <person name="Strempel S."/>
            <person name="Sturgill D."/>
            <person name="Sutton G."/>
            <person name="Sutton G.G."/>
            <person name="Tao W."/>
            <person name="Teichmann S."/>
            <person name="Tobari Y.N."/>
            <person name="Tomimura Y."/>
            <person name="Tsolas J.M."/>
            <person name="Valente V.L."/>
            <person name="Venter E."/>
            <person name="Venter J.C."/>
            <person name="Vicario S."/>
            <person name="Vieira F.G."/>
            <person name="Vilella A.J."/>
            <person name="Villasante A."/>
            <person name="Walenz B."/>
            <person name="Wang J."/>
            <person name="Wasserman M."/>
            <person name="Watts T."/>
            <person name="Wilson D."/>
            <person name="Wilson R.K."/>
            <person name="Wing R.A."/>
            <person name="Wolfner M.F."/>
            <person name="Wong A."/>
            <person name="Wong G.K."/>
            <person name="Wu C.I."/>
            <person name="Wu G."/>
            <person name="Yamamoto D."/>
            <person name="Yang H.P."/>
            <person name="Yang S.P."/>
            <person name="Yorke J.A."/>
            <person name="Yoshida K."/>
            <person name="Zdobnov E."/>
            <person name="Zhang P."/>
            <person name="Zhang Y."/>
            <person name="Zimin A.V."/>
            <person name="Baldwin J."/>
            <person name="Abdouelleil A."/>
            <person name="Abdulkadir J."/>
            <person name="Abebe A."/>
            <person name="Abera B."/>
            <person name="Abreu J."/>
            <person name="Acer S.C."/>
            <person name="Aftuck L."/>
            <person name="Alexander A."/>
            <person name="An P."/>
            <person name="Anderson E."/>
            <person name="Anderson S."/>
            <person name="Arachi H."/>
            <person name="Azer M."/>
            <person name="Bachantsang P."/>
            <person name="Barry A."/>
            <person name="Bayul T."/>
            <person name="Berlin A."/>
            <person name="Bessette D."/>
            <person name="Bloom T."/>
            <person name="Blye J."/>
            <person name="Boguslavskiy L."/>
            <person name="Bonnet C."/>
            <person name="Boukhgalter B."/>
            <person name="Bourzgui I."/>
            <person name="Brown A."/>
            <person name="Cahill P."/>
            <person name="Channer S."/>
            <person name="Cheshatsang Y."/>
            <person name="Chuda L."/>
            <person name="Citroen M."/>
            <person name="Collymore A."/>
            <person name="Cooke P."/>
            <person name="Costello M."/>
            <person name="D'Aco K."/>
            <person name="Daza R."/>
            <person name="De Haan G."/>
            <person name="DeGray S."/>
            <person name="DeMaso C."/>
            <person name="Dhargay N."/>
            <person name="Dooley K."/>
            <person name="Dooley E."/>
            <person name="Doricent M."/>
            <person name="Dorje P."/>
            <person name="Dorjee K."/>
            <person name="Dupes A."/>
            <person name="Elong R."/>
            <person name="Falk J."/>
            <person name="Farina A."/>
            <person name="Faro S."/>
            <person name="Ferguson D."/>
            <person name="Fisher S."/>
            <person name="Foley C.D."/>
            <person name="Franke A."/>
            <person name="Friedrich D."/>
            <person name="Gadbois L."/>
            <person name="Gearin G."/>
            <person name="Gearin C.R."/>
            <person name="Giannoukos G."/>
            <person name="Goode T."/>
            <person name="Graham J."/>
            <person name="Grandbois E."/>
            <person name="Grewal S."/>
            <person name="Gyaltsen K."/>
            <person name="Hafez N."/>
            <person name="Hagos B."/>
            <person name="Hall J."/>
            <person name="Henson C."/>
            <person name="Hollinger A."/>
            <person name="Honan T."/>
            <person name="Huard M.D."/>
            <person name="Hughes L."/>
            <person name="Hurhula B."/>
            <person name="Husby M.E."/>
            <person name="Kamat A."/>
            <person name="Kanga B."/>
            <person name="Kashin S."/>
            <person name="Khazanovich D."/>
            <person name="Kisner P."/>
            <person name="Lance K."/>
            <person name="Lara M."/>
            <person name="Lee W."/>
            <person name="Lennon N."/>
            <person name="Letendre F."/>
            <person name="LeVine R."/>
            <person name="Lipovsky A."/>
            <person name="Liu X."/>
            <person name="Liu J."/>
            <person name="Liu S."/>
            <person name="Lokyitsang T."/>
            <person name="Lokyitsang Y."/>
            <person name="Lubonja R."/>
            <person name="Lui A."/>
            <person name="MacDonald P."/>
            <person name="Magnisalis V."/>
            <person name="Maru K."/>
            <person name="Matthews C."/>
            <person name="McCusker W."/>
            <person name="McDonough S."/>
            <person name="Mehta T."/>
            <person name="Meldrim J."/>
            <person name="Meneus L."/>
            <person name="Mihai O."/>
            <person name="Mihalev A."/>
            <person name="Mihova T."/>
            <person name="Mittelman R."/>
            <person name="Mlenga V."/>
            <person name="Montmayeur A."/>
            <person name="Mulrain L."/>
            <person name="Navidi A."/>
            <person name="Naylor J."/>
            <person name="Negash T."/>
            <person name="Nguyen T."/>
            <person name="Nguyen N."/>
            <person name="Nicol R."/>
            <person name="Norbu C."/>
            <person name="Norbu N."/>
            <person name="Novod N."/>
            <person name="O'Neill B."/>
            <person name="Osman S."/>
            <person name="Markiewicz E."/>
            <person name="Oyono O.L."/>
            <person name="Patti C."/>
            <person name="Phunkhang P."/>
            <person name="Pierre F."/>
            <person name="Priest M."/>
            <person name="Raghuraman S."/>
            <person name="Rege F."/>
            <person name="Reyes R."/>
            <person name="Rise C."/>
            <person name="Rogov P."/>
            <person name="Ross K."/>
            <person name="Ryan E."/>
            <person name="Settipalli S."/>
            <person name="Shea T."/>
            <person name="Sherpa N."/>
            <person name="Shi L."/>
            <person name="Shih D."/>
            <person name="Sparrow T."/>
            <person name="Spaulding J."/>
            <person name="Stalker J."/>
            <person name="Stange-Thomann N."/>
            <person name="Stavropoulos S."/>
            <person name="Stone C."/>
            <person name="Strader C."/>
            <person name="Tesfaye S."/>
            <person name="Thomson T."/>
            <person name="Thoulutsang Y."/>
            <person name="Thoulutsang D."/>
            <person name="Topham K."/>
            <person name="Topping I."/>
            <person name="Tsamla T."/>
            <person name="Vassiliev H."/>
            <person name="Vo A."/>
            <person name="Wangchuk T."/>
            <person name="Wangdi T."/>
            <person name="Weiand M."/>
            <person name="Wilkinson J."/>
            <person name="Wilson A."/>
            <person name="Yadav S."/>
            <person name="Young G."/>
            <person name="Yu Q."/>
            <person name="Zembek L."/>
            <person name="Zhong D."/>
            <person name="Zimmer A."/>
            <person name="Zwirko Z."/>
            <person name="Jaffe D.B."/>
            <person name="Alvarez P."/>
            <person name="Brockman W."/>
            <person name="Butler J."/>
            <person name="Chin C."/>
            <person name="Gnerre S."/>
            <person name="Grabherr M."/>
            <person name="Kleber M."/>
            <person name="Mauceli E."/>
            <person name="MacCallum I."/>
        </authorList>
    </citation>
    <scope>NUCLEOTIDE SEQUENCE [LARGE SCALE GENOMIC DNA]</scope>
    <source>
        <strain evidence="13">Tucson 14030-0811.24</strain>
    </source>
</reference>
<dbReference type="FunFam" id="2.170.260.10:FF:000003">
    <property type="entry name" value="Piwi-like RNA-mediated gene silencing 2"/>
    <property type="match status" value="1"/>
</dbReference>
<dbReference type="SMART" id="SM00949">
    <property type="entry name" value="PAZ"/>
    <property type="match status" value="1"/>
</dbReference>
<dbReference type="GO" id="GO:0005654">
    <property type="term" value="C:nucleoplasm"/>
    <property type="evidence" value="ECO:0007669"/>
    <property type="project" value="EnsemblMetazoa"/>
</dbReference>
<dbReference type="InterPro" id="IPR036397">
    <property type="entry name" value="RNaseH_sf"/>
</dbReference>
<evidence type="ECO:0000259" key="10">
    <source>
        <dbReference type="PROSITE" id="PS50821"/>
    </source>
</evidence>
<dbReference type="GO" id="GO:0048133">
    <property type="term" value="P:male germ-line stem cell asymmetric division"/>
    <property type="evidence" value="ECO:0007669"/>
    <property type="project" value="EnsemblMetazoa"/>
</dbReference>
<evidence type="ECO:0000256" key="5">
    <source>
        <dbReference type="ARBA" id="ARBA00022801"/>
    </source>
</evidence>
<dbReference type="GO" id="GO:0032991">
    <property type="term" value="C:protein-containing complex"/>
    <property type="evidence" value="ECO:0007669"/>
    <property type="project" value="EnsemblMetazoa"/>
</dbReference>
<keyword evidence="4" id="KW-0963">Cytoplasm</keyword>
<dbReference type="Pfam" id="PF23278">
    <property type="entry name" value="Piwi_N"/>
    <property type="match status" value="1"/>
</dbReference>
<dbReference type="FunCoup" id="B4MU97">
    <property type="interactions" value="46"/>
</dbReference>
<evidence type="ECO:0000256" key="2">
    <source>
        <dbReference type="ARBA" id="ARBA00022473"/>
    </source>
</evidence>
<dbReference type="SUPFAM" id="SSF101690">
    <property type="entry name" value="PAZ domain"/>
    <property type="match status" value="1"/>
</dbReference>
<dbReference type="FunFam" id="3.40.50.2300:FF:000404">
    <property type="entry name" value="Argonaut-like protein"/>
    <property type="match status" value="1"/>
</dbReference>
<gene>
    <name evidence="12" type="primary">Dwil\GK14889</name>
    <name evidence="12" type="ORF">Dwil_GK14889</name>
</gene>
<protein>
    <recommendedName>
        <fullName evidence="14">Piwi</fullName>
    </recommendedName>
</protein>
<dbReference type="InterPro" id="IPR003165">
    <property type="entry name" value="Piwi"/>
</dbReference>
<comment type="similarity">
    <text evidence="8">Belongs to the argonaute family. Piwi subfamily.</text>
</comment>
<dbReference type="SMR" id="B4MU97"/>
<dbReference type="KEGG" id="dwi:6641979"/>
<dbReference type="HOGENOM" id="CLU_008813_0_0_1"/>
<dbReference type="Pfam" id="PF02170">
    <property type="entry name" value="PAZ"/>
    <property type="match status" value="1"/>
</dbReference>
<dbReference type="GO" id="GO:0043073">
    <property type="term" value="C:germ cell nucleus"/>
    <property type="evidence" value="ECO:0007669"/>
    <property type="project" value="EnsemblMetazoa"/>
</dbReference>
<evidence type="ECO:0000256" key="9">
    <source>
        <dbReference type="SAM" id="MobiDB-lite"/>
    </source>
</evidence>
<dbReference type="GO" id="GO:0000792">
    <property type="term" value="C:heterochromatin"/>
    <property type="evidence" value="ECO:0007669"/>
    <property type="project" value="EnsemblMetazoa"/>
</dbReference>
<evidence type="ECO:0000256" key="7">
    <source>
        <dbReference type="ARBA" id="ARBA00023158"/>
    </source>
</evidence>
<evidence type="ECO:0000256" key="4">
    <source>
        <dbReference type="ARBA" id="ARBA00022490"/>
    </source>
</evidence>
<dbReference type="Pfam" id="PF02171">
    <property type="entry name" value="Piwi"/>
    <property type="match status" value="1"/>
</dbReference>
<dbReference type="GO" id="GO:0030718">
    <property type="term" value="P:germ-line stem cell population maintenance"/>
    <property type="evidence" value="ECO:0007669"/>
    <property type="project" value="EnsemblMetazoa"/>
</dbReference>
<evidence type="ECO:0000313" key="12">
    <source>
        <dbReference type="EMBL" id="EDW76023.1"/>
    </source>
</evidence>
<dbReference type="PANTHER" id="PTHR22891">
    <property type="entry name" value="EUKARYOTIC TRANSLATION INITIATION FACTOR 2C"/>
    <property type="match status" value="1"/>
</dbReference>
<feature type="domain" description="Piwi" evidence="11">
    <location>
        <begin position="591"/>
        <end position="882"/>
    </location>
</feature>
<dbReference type="Proteomes" id="UP000007798">
    <property type="component" value="Unassembled WGS sequence"/>
</dbReference>
<dbReference type="GO" id="GO:0034584">
    <property type="term" value="F:piRNA binding"/>
    <property type="evidence" value="ECO:0007669"/>
    <property type="project" value="EnsemblMetazoa"/>
</dbReference>
<dbReference type="GO" id="GO:0016787">
    <property type="term" value="F:hydrolase activity"/>
    <property type="evidence" value="ECO:0007669"/>
    <property type="project" value="UniProtKB-KW"/>
</dbReference>
<dbReference type="Gene3D" id="2.170.260.10">
    <property type="entry name" value="paz domain"/>
    <property type="match status" value="1"/>
</dbReference>
<dbReference type="PhylomeDB" id="B4MU97"/>
<comment type="subcellular location">
    <subcellularLocation>
        <location evidence="1">Cytoplasm</location>
    </subcellularLocation>
</comment>
<dbReference type="InterPro" id="IPR012337">
    <property type="entry name" value="RNaseH-like_sf"/>
</dbReference>
<dbReference type="CDD" id="cd04658">
    <property type="entry name" value="Piwi_piwi-like_Euk"/>
    <property type="match status" value="1"/>
</dbReference>
<dbReference type="InParanoid" id="B4MU97"/>
<dbReference type="OrthoDB" id="445936at2759"/>
<feature type="region of interest" description="Disordered" evidence="9">
    <location>
        <begin position="1"/>
        <end position="129"/>
    </location>
</feature>
<dbReference type="GO" id="GO:0004521">
    <property type="term" value="F:RNA endonuclease activity"/>
    <property type="evidence" value="ECO:0007669"/>
    <property type="project" value="EnsemblMetazoa"/>
</dbReference>
<keyword evidence="3" id="KW-0488">Methylation</keyword>
<evidence type="ECO:0000256" key="3">
    <source>
        <dbReference type="ARBA" id="ARBA00022481"/>
    </source>
</evidence>
<keyword evidence="2" id="KW-0217">Developmental protein</keyword>
<dbReference type="PROSITE" id="PS50821">
    <property type="entry name" value="PAZ"/>
    <property type="match status" value="1"/>
</dbReference>
<dbReference type="GO" id="GO:0141006">
    <property type="term" value="P:transposable element silencing by piRNA-mediated heterochromatin formation"/>
    <property type="evidence" value="ECO:0007669"/>
    <property type="project" value="EnsemblMetazoa"/>
</dbReference>
<dbReference type="GO" id="GO:0031490">
    <property type="term" value="F:chromatin DNA binding"/>
    <property type="evidence" value="ECO:0007669"/>
    <property type="project" value="EnsemblMetazoa"/>
</dbReference>
<dbReference type="Gene3D" id="3.30.420.10">
    <property type="entry name" value="Ribonuclease H-like superfamily/Ribonuclease H"/>
    <property type="match status" value="1"/>
</dbReference>
<evidence type="ECO:0000256" key="8">
    <source>
        <dbReference type="ARBA" id="ARBA00038291"/>
    </source>
</evidence>
<keyword evidence="5" id="KW-0378">Hydrolase</keyword>
<dbReference type="SMART" id="SM00950">
    <property type="entry name" value="Piwi"/>
    <property type="match status" value="1"/>
</dbReference>
<feature type="compositionally biased region" description="Basic and acidic residues" evidence="9">
    <location>
        <begin position="16"/>
        <end position="43"/>
    </location>
</feature>
<dbReference type="GO" id="GO:0048132">
    <property type="term" value="P:female germ-line stem cell asymmetric division"/>
    <property type="evidence" value="ECO:0007669"/>
    <property type="project" value="EnsemblMetazoa"/>
</dbReference>
<dbReference type="InterPro" id="IPR036085">
    <property type="entry name" value="PAZ_dom_sf"/>
</dbReference>
<dbReference type="GO" id="GO:0007279">
    <property type="term" value="P:pole cell formation"/>
    <property type="evidence" value="ECO:0007669"/>
    <property type="project" value="EnsemblMetazoa"/>
</dbReference>
<keyword evidence="13" id="KW-1185">Reference proteome</keyword>
<dbReference type="GO" id="GO:0007294">
    <property type="term" value="P:germarium-derived oocyte fate determination"/>
    <property type="evidence" value="ECO:0007669"/>
    <property type="project" value="EnsemblMetazoa"/>
</dbReference>
<dbReference type="GO" id="GO:0140991">
    <property type="term" value="P:piRNA-mediated gene silencing by mRNA destabilization"/>
    <property type="evidence" value="ECO:0007669"/>
    <property type="project" value="EnsemblMetazoa"/>
</dbReference>
<sequence length="896" mass="102052">MADDQERGRRRPYSRNSDDSDEGRKRAEEPSAKFYKCHSDGSDPSRIPPKASSDAQPSSSSSSRGRSFVPNEPRAEYPSTSHMSRGPPPPPGTSGSGQMDAPAAGVRPTGTGSESGGPQGNRRQTDRYDIVRTRPDDVVTKQGKDGRPIMLKANFFGLKTMPQWRIVHYHVDISPDIESIRLRLGILSEHAKLLSAGYLYDGKQLFMTKVLESEVTVLKGQLKTGGDYIITIKFVGFISTVEPRFLQVLNLILRRSMKGLKLELVGRNLFDPMAKIPIHQHHMELWPGYETSIRQHEKDILLCAEITHKVMRTETVYDILRRSSQNPSRHQEEFRSNVLGLVVLTDYNNKTYRVNDVDFSQTPNSTFSCKGKDVSFVEYYQMKYNIRIRDHGQPLLISKNKDKAQKTNASDIVVLIPELCRVTGLTENMRSNFQLMRAMSDYTRMKPNRRIERLTVFNHRLQATHESVKVLTDWNMRLEEKLVEVKGRIIDPQKIVFNQKRKCLPDDNADWTKHFRDHQMLTTPSDGLSRWVAIVPRRNGRDLNTLLSNLVRAASGMGLRIRDPTVLEIYDDRTASYVKEMNSCTNLDPKLILCLVPNNNVERYSSIKKIGCIDKGIPTQVVTSKTVSNRSLMSIATKIAVQLNCKMGYTPWMIELPLSGLMTLGFDIAKSSRDRSKAFGALVASMDLQENSTYFSTVAECSAYDVLANHLWPMMAKALRQYQREHKILPKRILFYRDGVSAGSLQQLFEYEVKDIVEKLDNEYKRANLPPPMMAYITVSRSSKTRFFNRESNPPPGTVVDDVVTLPERYDFYLVSQTVRQGTVSPTSYNVLYSNINLTPDQLQKLTYKMCHLYYNWSGTTRVPAVCQYAKKLATLVGTNLHTIPQSALEKKFYYL</sequence>
<evidence type="ECO:0000256" key="6">
    <source>
        <dbReference type="ARBA" id="ARBA00022884"/>
    </source>
</evidence>
<dbReference type="Gene3D" id="3.40.50.2300">
    <property type="match status" value="1"/>
</dbReference>
<dbReference type="GO" id="GO:0005829">
    <property type="term" value="C:cytosol"/>
    <property type="evidence" value="ECO:0007669"/>
    <property type="project" value="EnsemblMetazoa"/>
</dbReference>
<dbReference type="GO" id="GO:0000791">
    <property type="term" value="C:euchromatin"/>
    <property type="evidence" value="ECO:0007669"/>
    <property type="project" value="EnsemblMetazoa"/>
</dbReference>
<dbReference type="CDD" id="cd02845">
    <property type="entry name" value="PAZ_piwi_like"/>
    <property type="match status" value="1"/>
</dbReference>
<evidence type="ECO:0000256" key="1">
    <source>
        <dbReference type="ARBA" id="ARBA00004496"/>
    </source>
</evidence>
<dbReference type="OMA" id="IVHYHVD"/>
<dbReference type="GO" id="GO:0070725">
    <property type="term" value="C:Yb body"/>
    <property type="evidence" value="ECO:0007669"/>
    <property type="project" value="EnsemblMetazoa"/>
</dbReference>
<keyword evidence="7" id="KW-0943">RNA-mediated gene silencing</keyword>
<organism evidence="12 13">
    <name type="scientific">Drosophila willistoni</name>
    <name type="common">Fruit fly</name>
    <dbReference type="NCBI Taxonomy" id="7260"/>
    <lineage>
        <taxon>Eukaryota</taxon>
        <taxon>Metazoa</taxon>
        <taxon>Ecdysozoa</taxon>
        <taxon>Arthropoda</taxon>
        <taxon>Hexapoda</taxon>
        <taxon>Insecta</taxon>
        <taxon>Pterygota</taxon>
        <taxon>Neoptera</taxon>
        <taxon>Endopterygota</taxon>
        <taxon>Diptera</taxon>
        <taxon>Brachycera</taxon>
        <taxon>Muscomorpha</taxon>
        <taxon>Ephydroidea</taxon>
        <taxon>Drosophilidae</taxon>
        <taxon>Drosophila</taxon>
        <taxon>Sophophora</taxon>
    </lineage>
</organism>
<proteinExistence type="inferred from homology"/>
<dbReference type="SUPFAM" id="SSF53098">
    <property type="entry name" value="Ribonuclease H-like"/>
    <property type="match status" value="1"/>
</dbReference>